<keyword evidence="2 3" id="KW-0690">Ribosome biogenesis</keyword>
<dbReference type="Gene3D" id="3.30.300.70">
    <property type="entry name" value="RimP-like superfamily, N-terminal"/>
    <property type="match status" value="1"/>
</dbReference>
<evidence type="ECO:0000313" key="6">
    <source>
        <dbReference type="EMBL" id="AIS52485.1"/>
    </source>
</evidence>
<dbReference type="HAMAP" id="MF_01077">
    <property type="entry name" value="RimP"/>
    <property type="match status" value="1"/>
</dbReference>
<dbReference type="HOGENOM" id="CLU_070525_2_0_9"/>
<protein>
    <recommendedName>
        <fullName evidence="3">Ribosome maturation factor RimP</fullName>
    </recommendedName>
</protein>
<dbReference type="AlphaFoldDB" id="A0A097ARN6"/>
<dbReference type="Proteomes" id="UP000029669">
    <property type="component" value="Chromosome"/>
</dbReference>
<feature type="domain" description="Ribosome maturation factor RimP C-terminal" evidence="5">
    <location>
        <begin position="86"/>
        <end position="151"/>
    </location>
</feature>
<dbReference type="InterPro" id="IPR035956">
    <property type="entry name" value="RimP_N_sf"/>
</dbReference>
<dbReference type="SUPFAM" id="SSF75420">
    <property type="entry name" value="YhbC-like, N-terminal domain"/>
    <property type="match status" value="1"/>
</dbReference>
<keyword evidence="1 3" id="KW-0963">Cytoplasm</keyword>
<dbReference type="PANTHER" id="PTHR33867">
    <property type="entry name" value="RIBOSOME MATURATION FACTOR RIMP"/>
    <property type="match status" value="1"/>
</dbReference>
<organism evidence="6 7">
    <name type="scientific">Thermoanaerobacter kivui</name>
    <name type="common">Acetogenium kivui</name>
    <dbReference type="NCBI Taxonomy" id="2325"/>
    <lineage>
        <taxon>Bacteria</taxon>
        <taxon>Bacillati</taxon>
        <taxon>Bacillota</taxon>
        <taxon>Clostridia</taxon>
        <taxon>Thermoanaerobacterales</taxon>
        <taxon>Thermoanaerobacteraceae</taxon>
        <taxon>Thermoanaerobacter</taxon>
    </lineage>
</organism>
<dbReference type="EMBL" id="CP009170">
    <property type="protein sequence ID" value="AIS52485.1"/>
    <property type="molecule type" value="Genomic_DNA"/>
</dbReference>
<dbReference type="InterPro" id="IPR028989">
    <property type="entry name" value="RimP_N"/>
</dbReference>
<feature type="domain" description="Ribosome maturation factor RimP N-terminal" evidence="4">
    <location>
        <begin position="11"/>
        <end position="83"/>
    </location>
</feature>
<dbReference type="SUPFAM" id="SSF74942">
    <property type="entry name" value="YhbC-like, C-terminal domain"/>
    <property type="match status" value="1"/>
</dbReference>
<dbReference type="KEGG" id="tki:TKV_c13140"/>
<sequence length="151" mass="17500">MSKIEQLTRDLVMPILEKNNFELVDVEYKKEGSHWYLRVYIDKEGGITLDDCQLVSEYLSDRLDEVDPIEHSYILEVSSPGIDRPLKTPRDFEKHIGAEVEVSLYAPVDKKKKFEGELLEFTGDKVCILYNGARKEFDMKNVSLVKPVIKF</sequence>
<evidence type="ECO:0000256" key="1">
    <source>
        <dbReference type="ARBA" id="ARBA00022490"/>
    </source>
</evidence>
<dbReference type="GO" id="GO:0006412">
    <property type="term" value="P:translation"/>
    <property type="evidence" value="ECO:0007669"/>
    <property type="project" value="TreeGrafter"/>
</dbReference>
<dbReference type="Pfam" id="PF02576">
    <property type="entry name" value="RimP_N"/>
    <property type="match status" value="1"/>
</dbReference>
<accession>A0A097ARN6</accession>
<evidence type="ECO:0000259" key="5">
    <source>
        <dbReference type="Pfam" id="PF17384"/>
    </source>
</evidence>
<dbReference type="eggNOG" id="COG0779">
    <property type="taxonomic scope" value="Bacteria"/>
</dbReference>
<dbReference type="PANTHER" id="PTHR33867:SF1">
    <property type="entry name" value="RIBOSOME MATURATION FACTOR RIMP"/>
    <property type="match status" value="1"/>
</dbReference>
<comment type="subcellular location">
    <subcellularLocation>
        <location evidence="3">Cytoplasm</location>
    </subcellularLocation>
</comment>
<keyword evidence="7" id="KW-1185">Reference proteome</keyword>
<comment type="similarity">
    <text evidence="3">Belongs to the RimP family.</text>
</comment>
<evidence type="ECO:0000313" key="7">
    <source>
        <dbReference type="Proteomes" id="UP000029669"/>
    </source>
</evidence>
<dbReference type="InterPro" id="IPR036847">
    <property type="entry name" value="RimP_C_sf"/>
</dbReference>
<evidence type="ECO:0000256" key="2">
    <source>
        <dbReference type="ARBA" id="ARBA00022517"/>
    </source>
</evidence>
<comment type="function">
    <text evidence="3">Required for maturation of 30S ribosomal subunits.</text>
</comment>
<name>A0A097ARN6_THEKI</name>
<evidence type="ECO:0000256" key="3">
    <source>
        <dbReference type="HAMAP-Rule" id="MF_01077"/>
    </source>
</evidence>
<dbReference type="STRING" id="2325.TKV_c13140"/>
<dbReference type="Pfam" id="PF17384">
    <property type="entry name" value="DUF150_C"/>
    <property type="match status" value="1"/>
</dbReference>
<evidence type="ECO:0000259" key="4">
    <source>
        <dbReference type="Pfam" id="PF02576"/>
    </source>
</evidence>
<gene>
    <name evidence="3 6" type="primary">rimP</name>
    <name evidence="6" type="ORF">TKV_c13140</name>
</gene>
<dbReference type="NCBIfam" id="NF000928">
    <property type="entry name" value="PRK00092.1-2"/>
    <property type="match status" value="1"/>
</dbReference>
<dbReference type="GO" id="GO:0000028">
    <property type="term" value="P:ribosomal small subunit assembly"/>
    <property type="evidence" value="ECO:0007669"/>
    <property type="project" value="TreeGrafter"/>
</dbReference>
<dbReference type="Gene3D" id="2.30.30.180">
    <property type="entry name" value="Ribosome maturation factor RimP, C-terminal domain"/>
    <property type="match status" value="1"/>
</dbReference>
<dbReference type="InterPro" id="IPR028998">
    <property type="entry name" value="RimP_C"/>
</dbReference>
<dbReference type="FunFam" id="3.30.300.70:FF:000001">
    <property type="entry name" value="Ribosome maturation factor RimP"/>
    <property type="match status" value="1"/>
</dbReference>
<dbReference type="RefSeq" id="WP_049685238.1">
    <property type="nucleotide sequence ID" value="NZ_CP009170.1"/>
</dbReference>
<dbReference type="CDD" id="cd01734">
    <property type="entry name" value="YlxS_C"/>
    <property type="match status" value="1"/>
</dbReference>
<dbReference type="GO" id="GO:0005829">
    <property type="term" value="C:cytosol"/>
    <property type="evidence" value="ECO:0007669"/>
    <property type="project" value="TreeGrafter"/>
</dbReference>
<dbReference type="InterPro" id="IPR003728">
    <property type="entry name" value="Ribosome_maturation_RimP"/>
</dbReference>
<reference evidence="7" key="1">
    <citation type="journal article" date="2015" name="Genome Announc.">
        <title>Whole-Genome Sequences of 80 Environmental and Clinical Isolates of Burkholderia pseudomallei.</title>
        <authorList>
            <person name="Johnson S.L."/>
            <person name="Baker A.L."/>
            <person name="Chain P.S."/>
            <person name="Currie B.J."/>
            <person name="Daligault H.E."/>
            <person name="Davenport K.W."/>
            <person name="Davis C.B."/>
            <person name="Inglis T.J."/>
            <person name="Kaestli M."/>
            <person name="Koren S."/>
            <person name="Mayo M."/>
            <person name="Merritt A.J."/>
            <person name="Price E.P."/>
            <person name="Sarovich D.S."/>
            <person name="Warner J."/>
            <person name="Rosovitz M.J."/>
        </authorList>
    </citation>
    <scope>NUCLEOTIDE SEQUENCE [LARGE SCALE GENOMIC DNA]</scope>
    <source>
        <strain evidence="7">DSM 2030</strain>
    </source>
</reference>
<dbReference type="OrthoDB" id="9805006at2"/>
<proteinExistence type="inferred from homology"/>